<evidence type="ECO:0000313" key="1">
    <source>
        <dbReference type="EMBL" id="AKF14208.1"/>
    </source>
</evidence>
<gene>
    <name evidence="1" type="primary">44</name>
    <name evidence="1" type="ORF">SEA_LUCHADOR_44</name>
</gene>
<dbReference type="OrthoDB" id="28361at10239"/>
<dbReference type="KEGG" id="vg:26630093"/>
<dbReference type="EMBL" id="KR080193">
    <property type="protein sequence ID" value="AKF14208.1"/>
    <property type="molecule type" value="Genomic_DNA"/>
</dbReference>
<dbReference type="RefSeq" id="YP_009203103.1">
    <property type="nucleotide sequence ID" value="NC_028849.1"/>
</dbReference>
<accession>A0A0F6YQC7</accession>
<evidence type="ECO:0000313" key="2">
    <source>
        <dbReference type="Proteomes" id="UP000207763"/>
    </source>
</evidence>
<protein>
    <submittedName>
        <fullName evidence="1">Uncharacterized protein</fullName>
    </submittedName>
</protein>
<sequence length="74" mass="8633">MKPPTKALGPYTQIIPVATYGEEFSLVTGPHGPRTYASLETARYWRERHGRQHLWKLLELTLEEGEEPKVRWVE</sequence>
<name>A0A0F6YQC7_9CAUD</name>
<dbReference type="GeneID" id="26630093"/>
<organism evidence="1 2">
    <name type="scientific">Mycobacterium phage Luchador</name>
    <dbReference type="NCBI Taxonomy" id="1647300"/>
    <lineage>
        <taxon>Viruses</taxon>
        <taxon>Duplodnaviria</taxon>
        <taxon>Heunggongvirae</taxon>
        <taxon>Uroviricota</taxon>
        <taxon>Caudoviricetes</taxon>
        <taxon>Luchadorvirus</taxon>
        <taxon>Luchadorvirus luchador</taxon>
        <taxon>Lucadorvirus luchador</taxon>
    </lineage>
</organism>
<proteinExistence type="predicted"/>
<reference evidence="1 2" key="1">
    <citation type="journal article" date="2015" name="Genome Announc.">
        <title>Genome Sequences of Mycobacteriophages Luchador and Nerujay.</title>
        <authorList>
            <person name="Pope W.H."/>
            <person name="Ahmed T."/>
            <person name="Drobitch M.K."/>
            <person name="Early D.R."/>
            <person name="Eljamri S."/>
            <person name="Kasturiarachi N.S."/>
            <person name="Klonicki E.F."/>
            <person name="Manjooran D.T."/>
            <person name="Ni Chochlain A.N."/>
            <person name="Puglionesi A.O."/>
            <person name="Rajakumar V."/>
            <person name="Shindle K.A."/>
            <person name="Tran M.T."/>
            <person name="Brown B.R."/>
            <person name="Churilla B.M."/>
            <person name="Cohen K.L."/>
            <person name="Wilkes K.E."/>
            <person name="Grubb S.R."/>
            <person name="Warner M.H."/>
            <person name="Bowman C.A."/>
            <person name="Russell D.A."/>
            <person name="Hatfull G.F."/>
        </authorList>
    </citation>
    <scope>NUCLEOTIDE SEQUENCE [LARGE SCALE GENOMIC DNA]</scope>
</reference>
<keyword evidence="2" id="KW-1185">Reference proteome</keyword>
<dbReference type="Proteomes" id="UP000207763">
    <property type="component" value="Segment"/>
</dbReference>